<dbReference type="EMBL" id="CP116968">
    <property type="protein sequence ID" value="WNM61386.1"/>
    <property type="molecule type" value="Genomic_DNA"/>
</dbReference>
<feature type="domain" description="ATP-dependent DNA ligase family profile" evidence="9">
    <location>
        <begin position="146"/>
        <end position="240"/>
    </location>
</feature>
<dbReference type="Pfam" id="PF14743">
    <property type="entry name" value="DNA_ligase_OB_2"/>
    <property type="match status" value="1"/>
</dbReference>
<evidence type="ECO:0000313" key="11">
    <source>
        <dbReference type="EMBL" id="WNM61386.1"/>
    </source>
</evidence>
<evidence type="ECO:0000256" key="1">
    <source>
        <dbReference type="ARBA" id="ARBA00001968"/>
    </source>
</evidence>
<dbReference type="InterPro" id="IPR029319">
    <property type="entry name" value="DNA_ligase_OB"/>
</dbReference>
<dbReference type="CDD" id="cd07896">
    <property type="entry name" value="Adenylation_kDNA_ligase_like"/>
    <property type="match status" value="1"/>
</dbReference>
<keyword evidence="12" id="KW-1185">Reference proteome</keyword>
<dbReference type="GO" id="GO:0003910">
    <property type="term" value="F:DNA ligase (ATP) activity"/>
    <property type="evidence" value="ECO:0007669"/>
    <property type="project" value="UniProtKB-EC"/>
</dbReference>
<keyword evidence="3" id="KW-0235">DNA replication</keyword>
<proteinExistence type="predicted"/>
<dbReference type="Gene3D" id="3.30.470.30">
    <property type="entry name" value="DNA ligase/mRNA capping enzyme"/>
    <property type="match status" value="1"/>
</dbReference>
<keyword evidence="8" id="KW-0812">Transmembrane</keyword>
<dbReference type="NCBIfam" id="NF006592">
    <property type="entry name" value="PRK09125.1"/>
    <property type="match status" value="1"/>
</dbReference>
<evidence type="ECO:0000259" key="10">
    <source>
        <dbReference type="Pfam" id="PF14743"/>
    </source>
</evidence>
<dbReference type="InterPro" id="IPR012340">
    <property type="entry name" value="NA-bd_OB-fold"/>
</dbReference>
<comment type="catalytic activity">
    <reaction evidence="6">
        <text>ATP + (deoxyribonucleotide)n-3'-hydroxyl + 5'-phospho-(deoxyribonucleotide)m = (deoxyribonucleotide)n+m + AMP + diphosphate.</text>
        <dbReference type="EC" id="6.5.1.1"/>
    </reaction>
</comment>
<comment type="cofactor">
    <cofactor evidence="1">
        <name>a divalent metal cation</name>
        <dbReference type="ChEBI" id="CHEBI:60240"/>
    </cofactor>
</comment>
<sequence>MPPLPNDQTTLSRGGDHVDQSLPGLSPPNLTPDWLGLSGSGRRLQNCLVAVILLIILVPFSVPQAGTIPELMLADIYRQGLDLTHYRVSEKLDGVRARWDGTHLISRGGHVFAAPEWFTTGFPAMPLDGELWMGRGRYEEVSSIVRTQHPHDGWRHVRFMTFDLPAHGGTFAQRVIAMNGLKTESASPYLGIIEQQRVESEEDLLKWLNRVIDEGGEGLMLHRDTALYASGRSQDLLKLKLFTDAEATVIGYRPGKGQFAGLIGSLKVRTDNGIIFFIGSGLSHEQRRRPPPLHSRVSFRHQGLTENGIPRFPVFLRIRDEEPR</sequence>
<keyword evidence="4" id="KW-0227">DNA damage</keyword>
<accession>A0AA96GGI8</accession>
<evidence type="ECO:0000256" key="4">
    <source>
        <dbReference type="ARBA" id="ARBA00022763"/>
    </source>
</evidence>
<evidence type="ECO:0000256" key="6">
    <source>
        <dbReference type="ARBA" id="ARBA00034003"/>
    </source>
</evidence>
<dbReference type="AlphaFoldDB" id="A0AA96GGI8"/>
<feature type="region of interest" description="Disordered" evidence="7">
    <location>
        <begin position="1"/>
        <end position="25"/>
    </location>
</feature>
<dbReference type="SUPFAM" id="SSF56091">
    <property type="entry name" value="DNA ligase/mRNA capping enzyme, catalytic domain"/>
    <property type="match status" value="1"/>
</dbReference>
<dbReference type="InterPro" id="IPR012310">
    <property type="entry name" value="DNA_ligase_ATP-dep_cent"/>
</dbReference>
<gene>
    <name evidence="11" type="ORF">PQG83_16740</name>
</gene>
<evidence type="ECO:0000256" key="5">
    <source>
        <dbReference type="ARBA" id="ARBA00023204"/>
    </source>
</evidence>
<evidence type="ECO:0000256" key="3">
    <source>
        <dbReference type="ARBA" id="ARBA00022705"/>
    </source>
</evidence>
<keyword evidence="8" id="KW-1133">Transmembrane helix</keyword>
<dbReference type="RefSeq" id="WP_312743458.1">
    <property type="nucleotide sequence ID" value="NZ_CP116968.1"/>
</dbReference>
<dbReference type="Pfam" id="PF01068">
    <property type="entry name" value="DNA_ligase_A_M"/>
    <property type="match status" value="1"/>
</dbReference>
<dbReference type="CDD" id="cd08041">
    <property type="entry name" value="OBF_kDNA_ligase_like"/>
    <property type="match status" value="1"/>
</dbReference>
<dbReference type="GO" id="GO:0006260">
    <property type="term" value="P:DNA replication"/>
    <property type="evidence" value="ECO:0007669"/>
    <property type="project" value="UniProtKB-KW"/>
</dbReference>
<dbReference type="SUPFAM" id="SSF50249">
    <property type="entry name" value="Nucleic acid-binding proteins"/>
    <property type="match status" value="1"/>
</dbReference>
<evidence type="ECO:0000313" key="12">
    <source>
        <dbReference type="Proteomes" id="UP001302494"/>
    </source>
</evidence>
<feature type="compositionally biased region" description="Polar residues" evidence="7">
    <location>
        <begin position="1"/>
        <end position="12"/>
    </location>
</feature>
<dbReference type="PANTHER" id="PTHR47810">
    <property type="entry name" value="DNA LIGASE"/>
    <property type="match status" value="1"/>
</dbReference>
<dbReference type="Proteomes" id="UP001302494">
    <property type="component" value="Chromosome"/>
</dbReference>
<dbReference type="EC" id="6.5.1.1" evidence="11"/>
<keyword evidence="2 11" id="KW-0436">Ligase</keyword>
<evidence type="ECO:0000256" key="2">
    <source>
        <dbReference type="ARBA" id="ARBA00022598"/>
    </source>
</evidence>
<dbReference type="KEGG" id="nneo:PQG83_16740"/>
<evidence type="ECO:0000259" key="9">
    <source>
        <dbReference type="Pfam" id="PF01068"/>
    </source>
</evidence>
<feature type="domain" description="DNA ligase OB-like" evidence="10">
    <location>
        <begin position="254"/>
        <end position="319"/>
    </location>
</feature>
<evidence type="ECO:0000256" key="8">
    <source>
        <dbReference type="SAM" id="Phobius"/>
    </source>
</evidence>
<keyword evidence="5" id="KW-0234">DNA repair</keyword>
<reference evidence="11 12" key="1">
    <citation type="submission" date="2023-01" db="EMBL/GenBank/DDBJ databases">
        <title>Cultivation and genomic characterization of new, ubiquitous marine nitrite-oxidizing bacteria from the Nitrospirales.</title>
        <authorList>
            <person name="Mueller A.J."/>
            <person name="Daebeler A."/>
            <person name="Herbold C.W."/>
            <person name="Kirkegaard R.H."/>
            <person name="Daims H."/>
        </authorList>
    </citation>
    <scope>NUCLEOTIDE SEQUENCE [LARGE SCALE GENOMIC DNA]</scope>
    <source>
        <strain evidence="11 12">DK</strain>
    </source>
</reference>
<dbReference type="Gene3D" id="2.40.50.140">
    <property type="entry name" value="Nucleic acid-binding proteins"/>
    <property type="match status" value="1"/>
</dbReference>
<feature type="transmembrane region" description="Helical" evidence="8">
    <location>
        <begin position="44"/>
        <end position="62"/>
    </location>
</feature>
<protein>
    <submittedName>
        <fullName evidence="11">DNA ligase</fullName>
        <ecNumber evidence="11">6.5.1.1</ecNumber>
    </submittedName>
</protein>
<dbReference type="PANTHER" id="PTHR47810:SF1">
    <property type="entry name" value="DNA LIGASE B"/>
    <property type="match status" value="1"/>
</dbReference>
<name>A0AA96GGI8_9BACT</name>
<dbReference type="GO" id="GO:0006310">
    <property type="term" value="P:DNA recombination"/>
    <property type="evidence" value="ECO:0007669"/>
    <property type="project" value="InterPro"/>
</dbReference>
<organism evidence="11 12">
    <name type="scientific">Candidatus Nitrospira neomarina</name>
    <dbReference type="NCBI Taxonomy" id="3020899"/>
    <lineage>
        <taxon>Bacteria</taxon>
        <taxon>Pseudomonadati</taxon>
        <taxon>Nitrospirota</taxon>
        <taxon>Nitrospiria</taxon>
        <taxon>Nitrospirales</taxon>
        <taxon>Nitrospiraceae</taxon>
        <taxon>Nitrospira</taxon>
    </lineage>
</organism>
<dbReference type="GO" id="GO:0005524">
    <property type="term" value="F:ATP binding"/>
    <property type="evidence" value="ECO:0007669"/>
    <property type="project" value="InterPro"/>
</dbReference>
<evidence type="ECO:0000256" key="7">
    <source>
        <dbReference type="SAM" id="MobiDB-lite"/>
    </source>
</evidence>
<dbReference type="GO" id="GO:0006281">
    <property type="term" value="P:DNA repair"/>
    <property type="evidence" value="ECO:0007669"/>
    <property type="project" value="UniProtKB-KW"/>
</dbReference>
<dbReference type="InterPro" id="IPR050326">
    <property type="entry name" value="NAD_dep_DNA_ligaseB"/>
</dbReference>
<dbReference type="Gene3D" id="3.30.1490.70">
    <property type="match status" value="1"/>
</dbReference>
<keyword evidence="8" id="KW-0472">Membrane</keyword>